<dbReference type="Proteomes" id="UP000243502">
    <property type="component" value="Chromosome 3"/>
</dbReference>
<proteinExistence type="predicted"/>
<dbReference type="Gene3D" id="3.10.129.10">
    <property type="entry name" value="Hotdog Thioesterase"/>
    <property type="match status" value="1"/>
</dbReference>
<sequence>MLSGVDGVRACIGFHLGHSDWLEVDRTMLVGFESLTDERPWAEIGTPIEPSIPNALLLALMIPMLQEIYVLEDAPDVRLHGIEKLSFLSSAPFNSGLRVAATVKAVQPMGEHWQLILSCEMECDVTFEPVLEADVTYRFRSAVAKATPMLSLCRSG</sequence>
<dbReference type="SUPFAM" id="SSF54637">
    <property type="entry name" value="Thioesterase/thiol ester dehydrase-isomerase"/>
    <property type="match status" value="1"/>
</dbReference>
<name>A0A2I8EYE6_9BURK</name>
<protein>
    <submittedName>
        <fullName evidence="1">Acyl dehydratase</fullName>
    </submittedName>
</protein>
<dbReference type="EMBL" id="CP026113">
    <property type="protein sequence ID" value="AUT64519.1"/>
    <property type="molecule type" value="Genomic_DNA"/>
</dbReference>
<dbReference type="KEGG" id="pter:C2L65_33190"/>
<evidence type="ECO:0000313" key="1">
    <source>
        <dbReference type="EMBL" id="AUT64519.1"/>
    </source>
</evidence>
<evidence type="ECO:0000313" key="2">
    <source>
        <dbReference type="Proteomes" id="UP000243502"/>
    </source>
</evidence>
<accession>A0A2I8EYE6</accession>
<dbReference type="InterPro" id="IPR029069">
    <property type="entry name" value="HotDog_dom_sf"/>
</dbReference>
<gene>
    <name evidence="1" type="ORF">C2L65_33190</name>
</gene>
<reference evidence="1 2" key="1">
    <citation type="submission" date="2018-01" db="EMBL/GenBank/DDBJ databases">
        <title>Species boundaries and ecological features among Paraburkholderia terrae DSMZ17804T, P. hospita DSMZ17164T and P. caribensis DSMZ13236T.</title>
        <authorList>
            <person name="Pratama A.A."/>
        </authorList>
    </citation>
    <scope>NUCLEOTIDE SEQUENCE [LARGE SCALE GENOMIC DNA]</scope>
    <source>
        <strain evidence="1 2">DSM 17804</strain>
    </source>
</reference>
<organism evidence="1 2">
    <name type="scientific">Paraburkholderia terrae</name>
    <dbReference type="NCBI Taxonomy" id="311230"/>
    <lineage>
        <taxon>Bacteria</taxon>
        <taxon>Pseudomonadati</taxon>
        <taxon>Pseudomonadota</taxon>
        <taxon>Betaproteobacteria</taxon>
        <taxon>Burkholderiales</taxon>
        <taxon>Burkholderiaceae</taxon>
        <taxon>Paraburkholderia</taxon>
    </lineage>
</organism>
<dbReference type="OrthoDB" id="9801735at2"/>
<dbReference type="RefSeq" id="WP_042305964.1">
    <property type="nucleotide sequence ID" value="NZ_CP026113.1"/>
</dbReference>
<dbReference type="AlphaFoldDB" id="A0A2I8EYE6"/>